<evidence type="ECO:0000313" key="5">
    <source>
        <dbReference type="EMBL" id="KTB36192.1"/>
    </source>
</evidence>
<feature type="domain" description="FAD-binding" evidence="4">
    <location>
        <begin position="11"/>
        <end position="367"/>
    </location>
</feature>
<dbReference type="GO" id="GO:0016491">
    <property type="term" value="F:oxidoreductase activity"/>
    <property type="evidence" value="ECO:0007669"/>
    <property type="project" value="UniProtKB-KW"/>
</dbReference>
<evidence type="ECO:0000256" key="2">
    <source>
        <dbReference type="ARBA" id="ARBA00022827"/>
    </source>
</evidence>
<evidence type="ECO:0000259" key="4">
    <source>
        <dbReference type="Pfam" id="PF01494"/>
    </source>
</evidence>
<dbReference type="PANTHER" id="PTHR46720">
    <property type="entry name" value="HYDROXYLASE, PUTATIVE (AFU_ORTHOLOGUE AFUA_3G01460)-RELATED"/>
    <property type="match status" value="1"/>
</dbReference>
<dbReference type="InterPro" id="IPR002938">
    <property type="entry name" value="FAD-bd"/>
</dbReference>
<dbReference type="SUPFAM" id="SSF51905">
    <property type="entry name" value="FAD/NAD(P)-binding domain"/>
    <property type="match status" value="1"/>
</dbReference>
<dbReference type="AlphaFoldDB" id="A0A0W0FIR0"/>
<dbReference type="EMBL" id="LATX01001921">
    <property type="protein sequence ID" value="KTB36192.1"/>
    <property type="molecule type" value="Genomic_DNA"/>
</dbReference>
<protein>
    <recommendedName>
        <fullName evidence="4">FAD-binding domain-containing protein</fullName>
    </recommendedName>
</protein>
<dbReference type="eggNOG" id="KOG2614">
    <property type="taxonomic scope" value="Eukaryota"/>
</dbReference>
<proteinExistence type="predicted"/>
<dbReference type="SUPFAM" id="SSF54373">
    <property type="entry name" value="FAD-linked reductases, C-terminal domain"/>
    <property type="match status" value="1"/>
</dbReference>
<gene>
    <name evidence="5" type="ORF">WG66_11272</name>
</gene>
<evidence type="ECO:0000256" key="3">
    <source>
        <dbReference type="ARBA" id="ARBA00023002"/>
    </source>
</evidence>
<dbReference type="InterPro" id="IPR051104">
    <property type="entry name" value="FAD_monoxygenase"/>
</dbReference>
<keyword evidence="1" id="KW-0285">Flavoprotein</keyword>
<keyword evidence="3" id="KW-0560">Oxidoreductase</keyword>
<name>A0A0W0FIR0_MONRR</name>
<dbReference type="GO" id="GO:0071949">
    <property type="term" value="F:FAD binding"/>
    <property type="evidence" value="ECO:0007669"/>
    <property type="project" value="InterPro"/>
</dbReference>
<organism evidence="5 6">
    <name type="scientific">Moniliophthora roreri</name>
    <name type="common">Frosty pod rot fungus</name>
    <name type="synonym">Monilia roreri</name>
    <dbReference type="NCBI Taxonomy" id="221103"/>
    <lineage>
        <taxon>Eukaryota</taxon>
        <taxon>Fungi</taxon>
        <taxon>Dikarya</taxon>
        <taxon>Basidiomycota</taxon>
        <taxon>Agaricomycotina</taxon>
        <taxon>Agaricomycetes</taxon>
        <taxon>Agaricomycetidae</taxon>
        <taxon>Agaricales</taxon>
        <taxon>Marasmiineae</taxon>
        <taxon>Marasmiaceae</taxon>
        <taxon>Moniliophthora</taxon>
    </lineage>
</organism>
<sequence>MTTQPDQRKLRIAIVGGGIGGLTCAVALKKCQNIELNLYEAAAQIAEIGAGITVWPRTWKILKAMGMEESLVKGLKEKPNDEPKIAFTFRKSDQRDGYTFHQIRINGGNYNFHRKDIQQALLEQVPPFCDVHLQHRVVECEELPDGVKIRFANGKSAMCDMVIGADGIKSVVRRHVRHVSSSDNGVVYTGTVAFRGLVPREKLAELHPGHRTLEEPVNYCGKDRHIVVYPISQGRIVNVVAFYSRPWDEGKPLPGPEVRNATLEEVLEVYAGWEQEVQDLLNCIENPTCWAIQELRPLDSYISGRALLLGDAAHAMTPHLGAGAGQAMEDAYILGEIMARSPCTISDIPRILKIYDSIRQPFANYILTTARTQGLYYEFNAPGFHDVKKQGHSLTEEQKLTLKEKYTEHWSWVSTSLFPMVDARSSTLLVHEPPPSFDLHAPLAIYILQNMNAPFSTESKDASSTPQSTSSAVSSLGTSFIALSVLPVLAIAIYAGRRYRTWRRKCDSRHKSTAISSKDFSAADEKGAKYDEKDTEYITKPQVAYYSPRDTNIKQVQRYDISEKGPIPSYSHLLYSPILNTTYQPINDYTYPPTSPCSPANRFPSYCSPPSYPFSESSLAISQALLWGRNADLVVGSHPHALPIRSRMQASTPVVDISGKLLIRIPWRSDYGHISDSSYAADATRGKRSRRRSHTVHCEKDLARIYDGNVDDRYPVALSTSCVSLYSRSPSQRSEGSPKLETGGSIRLLYTKEDMDDESCDDMSRMLSKFPAVPISFRKPVVDPTKSTRRRVKREFTGVDLNGGNNCAQASYAFGCTASSNTKDVRGGKAKGEARKPAWDVSKENIIPF</sequence>
<dbReference type="PANTHER" id="PTHR46720:SF3">
    <property type="entry name" value="FAD-BINDING DOMAIN-CONTAINING PROTEIN-RELATED"/>
    <property type="match status" value="1"/>
</dbReference>
<dbReference type="PRINTS" id="PR00420">
    <property type="entry name" value="RNGMNOXGNASE"/>
</dbReference>
<reference evidence="5 6" key="1">
    <citation type="submission" date="2015-12" db="EMBL/GenBank/DDBJ databases">
        <title>Draft genome sequence of Moniliophthora roreri, the causal agent of frosty pod rot of cacao.</title>
        <authorList>
            <person name="Aime M.C."/>
            <person name="Diaz-Valderrama J.R."/>
            <person name="Kijpornyongpan T."/>
            <person name="Phillips-Mora W."/>
        </authorList>
    </citation>
    <scope>NUCLEOTIDE SEQUENCE [LARGE SCALE GENOMIC DNA]</scope>
    <source>
        <strain evidence="5 6">MCA 2952</strain>
    </source>
</reference>
<evidence type="ECO:0000313" key="6">
    <source>
        <dbReference type="Proteomes" id="UP000054988"/>
    </source>
</evidence>
<dbReference type="Proteomes" id="UP000054988">
    <property type="component" value="Unassembled WGS sequence"/>
</dbReference>
<keyword evidence="2" id="KW-0274">FAD</keyword>
<dbReference type="Pfam" id="PF01494">
    <property type="entry name" value="FAD_binding_3"/>
    <property type="match status" value="1"/>
</dbReference>
<comment type="caution">
    <text evidence="5">The sequence shown here is derived from an EMBL/GenBank/DDBJ whole genome shotgun (WGS) entry which is preliminary data.</text>
</comment>
<dbReference type="InterPro" id="IPR036188">
    <property type="entry name" value="FAD/NAD-bd_sf"/>
</dbReference>
<evidence type="ECO:0000256" key="1">
    <source>
        <dbReference type="ARBA" id="ARBA00022630"/>
    </source>
</evidence>
<accession>A0A0W0FIR0</accession>
<dbReference type="GO" id="GO:0044550">
    <property type="term" value="P:secondary metabolite biosynthetic process"/>
    <property type="evidence" value="ECO:0007669"/>
    <property type="project" value="TreeGrafter"/>
</dbReference>
<dbReference type="Gene3D" id="3.50.50.60">
    <property type="entry name" value="FAD/NAD(P)-binding domain"/>
    <property type="match status" value="1"/>
</dbReference>